<gene>
    <name evidence="1" type="ORF">G2W53_000431</name>
</gene>
<evidence type="ECO:0000313" key="1">
    <source>
        <dbReference type="EMBL" id="KAF7843526.1"/>
    </source>
</evidence>
<keyword evidence="2" id="KW-1185">Reference proteome</keyword>
<accession>A0A835CJG3</accession>
<organism evidence="1 2">
    <name type="scientific">Senna tora</name>
    <dbReference type="NCBI Taxonomy" id="362788"/>
    <lineage>
        <taxon>Eukaryota</taxon>
        <taxon>Viridiplantae</taxon>
        <taxon>Streptophyta</taxon>
        <taxon>Embryophyta</taxon>
        <taxon>Tracheophyta</taxon>
        <taxon>Spermatophyta</taxon>
        <taxon>Magnoliopsida</taxon>
        <taxon>eudicotyledons</taxon>
        <taxon>Gunneridae</taxon>
        <taxon>Pentapetalae</taxon>
        <taxon>rosids</taxon>
        <taxon>fabids</taxon>
        <taxon>Fabales</taxon>
        <taxon>Fabaceae</taxon>
        <taxon>Caesalpinioideae</taxon>
        <taxon>Cassia clade</taxon>
        <taxon>Senna</taxon>
    </lineage>
</organism>
<dbReference type="EMBL" id="JAAIUW010000001">
    <property type="protein sequence ID" value="KAF7843526.1"/>
    <property type="molecule type" value="Genomic_DNA"/>
</dbReference>
<evidence type="ECO:0000313" key="2">
    <source>
        <dbReference type="Proteomes" id="UP000634136"/>
    </source>
</evidence>
<sequence length="41" mass="4788">MEHKRFENENGAAISRHSRETDVGFSIEWMLNFAHEKANVV</sequence>
<proteinExistence type="predicted"/>
<dbReference type="AlphaFoldDB" id="A0A835CJG3"/>
<protein>
    <submittedName>
        <fullName evidence="1">Uncharacterized protein</fullName>
    </submittedName>
</protein>
<dbReference type="Proteomes" id="UP000634136">
    <property type="component" value="Unassembled WGS sequence"/>
</dbReference>
<comment type="caution">
    <text evidence="1">The sequence shown here is derived from an EMBL/GenBank/DDBJ whole genome shotgun (WGS) entry which is preliminary data.</text>
</comment>
<name>A0A835CJG3_9FABA</name>
<reference evidence="1" key="1">
    <citation type="submission" date="2020-09" db="EMBL/GenBank/DDBJ databases">
        <title>Genome-Enabled Discovery of Anthraquinone Biosynthesis in Senna tora.</title>
        <authorList>
            <person name="Kang S.-H."/>
            <person name="Pandey R.P."/>
            <person name="Lee C.-M."/>
            <person name="Sim J.-S."/>
            <person name="Jeong J.-T."/>
            <person name="Choi B.-S."/>
            <person name="Jung M."/>
            <person name="Ginzburg D."/>
            <person name="Zhao K."/>
            <person name="Won S.Y."/>
            <person name="Oh T.-J."/>
            <person name="Yu Y."/>
            <person name="Kim N.-H."/>
            <person name="Lee O.R."/>
            <person name="Lee T.-H."/>
            <person name="Bashyal P."/>
            <person name="Kim T.-S."/>
            <person name="Lee W.-H."/>
            <person name="Kawkins C."/>
            <person name="Kim C.-K."/>
            <person name="Kim J.S."/>
            <person name="Ahn B.O."/>
            <person name="Rhee S.Y."/>
            <person name="Sohng J.K."/>
        </authorList>
    </citation>
    <scope>NUCLEOTIDE SEQUENCE</scope>
    <source>
        <tissue evidence="1">Leaf</tissue>
    </source>
</reference>